<proteinExistence type="predicted"/>
<evidence type="ECO:0000313" key="1">
    <source>
        <dbReference type="EMBL" id="DAF97920.1"/>
    </source>
</evidence>
<protein>
    <submittedName>
        <fullName evidence="1">Uncharacterized protein</fullName>
    </submittedName>
</protein>
<organism evidence="1">
    <name type="scientific">Myoviridae sp. ctvxP16</name>
    <dbReference type="NCBI Taxonomy" id="2825205"/>
    <lineage>
        <taxon>Viruses</taxon>
        <taxon>Duplodnaviria</taxon>
        <taxon>Heunggongvirae</taxon>
        <taxon>Uroviricota</taxon>
        <taxon>Caudoviricetes</taxon>
    </lineage>
</organism>
<accession>A0A8S5UTW0</accession>
<dbReference type="EMBL" id="BK016138">
    <property type="protein sequence ID" value="DAF97920.1"/>
    <property type="molecule type" value="Genomic_DNA"/>
</dbReference>
<reference evidence="1" key="1">
    <citation type="journal article" date="2021" name="Proc. Natl. Acad. Sci. U.S.A.">
        <title>A Catalog of Tens of Thousands of Viruses from Human Metagenomes Reveals Hidden Associations with Chronic Diseases.</title>
        <authorList>
            <person name="Tisza M.J."/>
            <person name="Buck C.B."/>
        </authorList>
    </citation>
    <scope>NUCLEOTIDE SEQUENCE</scope>
    <source>
        <strain evidence="1">CtvxP16</strain>
    </source>
</reference>
<sequence>MAKININITLSKDERKIVLQIVGLAQDVLNELKAMNQKQNILDALKKAAERQKKTEVQNDAEK</sequence>
<name>A0A8S5UTW0_9CAUD</name>